<reference evidence="7 8" key="1">
    <citation type="submission" date="2020-04" db="EMBL/GenBank/DDBJ databases">
        <title>Luteolibacter sp. G-1-1-1 isolated from soil.</title>
        <authorList>
            <person name="Dahal R.H."/>
        </authorList>
    </citation>
    <scope>NUCLEOTIDE SEQUENCE [LARGE SCALE GENOMIC DNA]</scope>
    <source>
        <strain evidence="7 8">G-1-1-1</strain>
    </source>
</reference>
<evidence type="ECO:0000256" key="2">
    <source>
        <dbReference type="ARBA" id="ARBA00022475"/>
    </source>
</evidence>
<evidence type="ECO:0000313" key="7">
    <source>
        <dbReference type="EMBL" id="QJE95487.1"/>
    </source>
</evidence>
<evidence type="ECO:0000256" key="5">
    <source>
        <dbReference type="ARBA" id="ARBA00023136"/>
    </source>
</evidence>
<dbReference type="Pfam" id="PF03279">
    <property type="entry name" value="Lip_A_acyltrans"/>
    <property type="match status" value="1"/>
</dbReference>
<evidence type="ECO:0000313" key="8">
    <source>
        <dbReference type="Proteomes" id="UP000501812"/>
    </source>
</evidence>
<sequence length="323" mass="36608">MPLRRFAPRALLETENKQSRWRRIGVFGDLPTRCLMRGLKVAPWFLEPVLIPPWTLLFFLVARSQRRAVAGNLRALFPGWSALRALAGAYRVFFNFALTYVDALRCETGTGDVDWVIEGLDHFEDLRSRKEGSLILTAHMGNYDMAAPLFSSKFGRTIYAVRAPEREPEMQALREAEIAEKERLNPYFRTCFNTGGDMLGVELARYLGQGDIVAVQGDRVIFDVSPVETEVEDGLMMRLPRGPLVLARITGAVCFPLFIVRDGWRRYRVQVLAPLELPARVRGAAEDPATPVWAGAILDGVKEHWKQWFVFEPVLRRKEGGTT</sequence>
<keyword evidence="3" id="KW-0997">Cell inner membrane</keyword>
<comment type="subcellular location">
    <subcellularLocation>
        <location evidence="1">Cell inner membrane</location>
    </subcellularLocation>
</comment>
<dbReference type="KEGG" id="luo:HHL09_06725"/>
<dbReference type="GO" id="GO:0016746">
    <property type="term" value="F:acyltransferase activity"/>
    <property type="evidence" value="ECO:0007669"/>
    <property type="project" value="UniProtKB-KW"/>
</dbReference>
<dbReference type="AlphaFoldDB" id="A0A858RF62"/>
<protein>
    <recommendedName>
        <fullName evidence="9">Lipid A biosynthesis acyltransferase</fullName>
    </recommendedName>
</protein>
<name>A0A858RF62_9BACT</name>
<evidence type="ECO:0000256" key="3">
    <source>
        <dbReference type="ARBA" id="ARBA00022519"/>
    </source>
</evidence>
<evidence type="ECO:0000256" key="4">
    <source>
        <dbReference type="ARBA" id="ARBA00022679"/>
    </source>
</evidence>
<dbReference type="RefSeq" id="WP_169453801.1">
    <property type="nucleotide sequence ID" value="NZ_CP051774.1"/>
</dbReference>
<keyword evidence="4" id="KW-0808">Transferase</keyword>
<dbReference type="InterPro" id="IPR004960">
    <property type="entry name" value="LipA_acyltrans"/>
</dbReference>
<evidence type="ECO:0000256" key="6">
    <source>
        <dbReference type="ARBA" id="ARBA00023315"/>
    </source>
</evidence>
<accession>A0A858RF62</accession>
<evidence type="ECO:0008006" key="9">
    <source>
        <dbReference type="Google" id="ProtNLM"/>
    </source>
</evidence>
<keyword evidence="8" id="KW-1185">Reference proteome</keyword>
<keyword evidence="6" id="KW-0012">Acyltransferase</keyword>
<dbReference type="GO" id="GO:0005886">
    <property type="term" value="C:plasma membrane"/>
    <property type="evidence" value="ECO:0007669"/>
    <property type="project" value="UniProtKB-SubCell"/>
</dbReference>
<proteinExistence type="predicted"/>
<organism evidence="7 8">
    <name type="scientific">Luteolibacter luteus</name>
    <dbReference type="NCBI Taxonomy" id="2728835"/>
    <lineage>
        <taxon>Bacteria</taxon>
        <taxon>Pseudomonadati</taxon>
        <taxon>Verrucomicrobiota</taxon>
        <taxon>Verrucomicrobiia</taxon>
        <taxon>Verrucomicrobiales</taxon>
        <taxon>Verrucomicrobiaceae</taxon>
        <taxon>Luteolibacter</taxon>
    </lineage>
</organism>
<dbReference type="GO" id="GO:0009247">
    <property type="term" value="P:glycolipid biosynthetic process"/>
    <property type="evidence" value="ECO:0007669"/>
    <property type="project" value="UniProtKB-ARBA"/>
</dbReference>
<keyword evidence="5" id="KW-0472">Membrane</keyword>
<dbReference type="EMBL" id="CP051774">
    <property type="protein sequence ID" value="QJE95487.1"/>
    <property type="molecule type" value="Genomic_DNA"/>
</dbReference>
<dbReference type="Proteomes" id="UP000501812">
    <property type="component" value="Chromosome"/>
</dbReference>
<evidence type="ECO:0000256" key="1">
    <source>
        <dbReference type="ARBA" id="ARBA00004533"/>
    </source>
</evidence>
<gene>
    <name evidence="7" type="ORF">HHL09_06725</name>
</gene>
<keyword evidence="2" id="KW-1003">Cell membrane</keyword>